<name>A0A3S5FGT9_9PLAT</name>
<feature type="non-terminal residue" evidence="1">
    <location>
        <position position="37"/>
    </location>
</feature>
<keyword evidence="2" id="KW-1185">Reference proteome</keyword>
<evidence type="ECO:0000313" key="1">
    <source>
        <dbReference type="EMBL" id="VEL40288.1"/>
    </source>
</evidence>
<organism evidence="1 2">
    <name type="scientific">Protopolystoma xenopodis</name>
    <dbReference type="NCBI Taxonomy" id="117903"/>
    <lineage>
        <taxon>Eukaryota</taxon>
        <taxon>Metazoa</taxon>
        <taxon>Spiralia</taxon>
        <taxon>Lophotrochozoa</taxon>
        <taxon>Platyhelminthes</taxon>
        <taxon>Monogenea</taxon>
        <taxon>Polyopisthocotylea</taxon>
        <taxon>Polystomatidea</taxon>
        <taxon>Polystomatidae</taxon>
        <taxon>Protopolystoma</taxon>
    </lineage>
</organism>
<evidence type="ECO:0000313" key="2">
    <source>
        <dbReference type="Proteomes" id="UP000784294"/>
    </source>
</evidence>
<protein>
    <submittedName>
        <fullName evidence="1">Uncharacterized protein</fullName>
    </submittedName>
</protein>
<dbReference type="Proteomes" id="UP000784294">
    <property type="component" value="Unassembled WGS sequence"/>
</dbReference>
<dbReference type="EMBL" id="CAAALY010264341">
    <property type="protein sequence ID" value="VEL40288.1"/>
    <property type="molecule type" value="Genomic_DNA"/>
</dbReference>
<dbReference type="AlphaFoldDB" id="A0A3S5FGT9"/>
<gene>
    <name evidence="1" type="ORF">PXEA_LOCUS33728</name>
</gene>
<sequence length="37" mass="4127">MPEAVWPLLLRLLVSDDLFSLHSARRGASLLPKSHLS</sequence>
<reference evidence="1" key="1">
    <citation type="submission" date="2018-11" db="EMBL/GenBank/DDBJ databases">
        <authorList>
            <consortium name="Pathogen Informatics"/>
        </authorList>
    </citation>
    <scope>NUCLEOTIDE SEQUENCE</scope>
</reference>
<proteinExistence type="predicted"/>
<accession>A0A3S5FGT9</accession>
<comment type="caution">
    <text evidence="1">The sequence shown here is derived from an EMBL/GenBank/DDBJ whole genome shotgun (WGS) entry which is preliminary data.</text>
</comment>